<gene>
    <name evidence="1" type="ORF">SAMN04488026_11821</name>
</gene>
<reference evidence="1 2" key="1">
    <citation type="submission" date="2016-10" db="EMBL/GenBank/DDBJ databases">
        <authorList>
            <person name="de Groot N.N."/>
        </authorList>
    </citation>
    <scope>NUCLEOTIDE SEQUENCE [LARGE SCALE GENOMIC DNA]</scope>
    <source>
        <strain evidence="1 2">DSM 25294</strain>
    </source>
</reference>
<proteinExistence type="predicted"/>
<protein>
    <submittedName>
        <fullName evidence="1">Uncharacterized protein</fullName>
    </submittedName>
</protein>
<sequence>MVDRFNASLEKCDLAKGGSLDEIRHAAWGVMFVVSEMSGAGLLTPEIEEVAKTKGLDCYRRRLSDGYWDADLRRYGGGEDDALKELFRKQKTRSIFLAPPPSR</sequence>
<evidence type="ECO:0000313" key="1">
    <source>
        <dbReference type="EMBL" id="SDM11910.1"/>
    </source>
</evidence>
<organism evidence="1 2">
    <name type="scientific">Aliiruegeria lutimaris</name>
    <dbReference type="NCBI Taxonomy" id="571298"/>
    <lineage>
        <taxon>Bacteria</taxon>
        <taxon>Pseudomonadati</taxon>
        <taxon>Pseudomonadota</taxon>
        <taxon>Alphaproteobacteria</taxon>
        <taxon>Rhodobacterales</taxon>
        <taxon>Roseobacteraceae</taxon>
        <taxon>Aliiruegeria</taxon>
    </lineage>
</organism>
<dbReference type="Proteomes" id="UP000199382">
    <property type="component" value="Unassembled WGS sequence"/>
</dbReference>
<dbReference type="AlphaFoldDB" id="A0A1G9QM10"/>
<evidence type="ECO:0000313" key="2">
    <source>
        <dbReference type="Proteomes" id="UP000199382"/>
    </source>
</evidence>
<accession>A0A1G9QM10</accession>
<dbReference type="EMBL" id="FNEK01000182">
    <property type="protein sequence ID" value="SDM11910.1"/>
    <property type="molecule type" value="Genomic_DNA"/>
</dbReference>
<name>A0A1G9QM10_9RHOB</name>
<keyword evidence="2" id="KW-1185">Reference proteome</keyword>